<organism evidence="9 10">
    <name type="scientific">Shinella pollutisoli</name>
    <dbReference type="NCBI Taxonomy" id="2250594"/>
    <lineage>
        <taxon>Bacteria</taxon>
        <taxon>Pseudomonadati</taxon>
        <taxon>Pseudomonadota</taxon>
        <taxon>Alphaproteobacteria</taxon>
        <taxon>Hyphomicrobiales</taxon>
        <taxon>Rhizobiaceae</taxon>
        <taxon>Shinella</taxon>
    </lineage>
</organism>
<evidence type="ECO:0000313" key="9">
    <source>
        <dbReference type="EMBL" id="MFC3072978.1"/>
    </source>
</evidence>
<reference evidence="10" key="1">
    <citation type="journal article" date="2019" name="Int. J. Syst. Evol. Microbiol.">
        <title>The Global Catalogue of Microorganisms (GCM) 10K type strain sequencing project: providing services to taxonomists for standard genome sequencing and annotation.</title>
        <authorList>
            <consortium name="The Broad Institute Genomics Platform"/>
            <consortium name="The Broad Institute Genome Sequencing Center for Infectious Disease"/>
            <person name="Wu L."/>
            <person name="Ma J."/>
        </authorList>
    </citation>
    <scope>NUCLEOTIDE SEQUENCE [LARGE SCALE GENOMIC DNA]</scope>
    <source>
        <strain evidence="10">KCTC 52677</strain>
    </source>
</reference>
<dbReference type="GO" id="GO:0016779">
    <property type="term" value="F:nucleotidyltransferase activity"/>
    <property type="evidence" value="ECO:0007669"/>
    <property type="project" value="UniProtKB-KW"/>
</dbReference>
<dbReference type="InterPro" id="IPR002934">
    <property type="entry name" value="Polymerase_NTP_transf_dom"/>
</dbReference>
<evidence type="ECO:0000256" key="6">
    <source>
        <dbReference type="ARBA" id="ARBA00048566"/>
    </source>
</evidence>
<evidence type="ECO:0000256" key="4">
    <source>
        <dbReference type="ARBA" id="ARBA00035252"/>
    </source>
</evidence>
<comment type="catalytic activity">
    <reaction evidence="5">
        <text>spectinomycin + ATP = 9-O-adenylylspectinomycin + diphosphate</text>
        <dbReference type="Rhea" id="RHEA:63228"/>
        <dbReference type="ChEBI" id="CHEBI:30616"/>
        <dbReference type="ChEBI" id="CHEBI:33019"/>
        <dbReference type="ChEBI" id="CHEBI:146260"/>
        <dbReference type="ChEBI" id="CHEBI:146261"/>
    </reaction>
</comment>
<dbReference type="CDD" id="cd05403">
    <property type="entry name" value="NT_KNTase_like"/>
    <property type="match status" value="1"/>
</dbReference>
<keyword evidence="2" id="KW-0046">Antibiotic resistance</keyword>
<evidence type="ECO:0000259" key="7">
    <source>
        <dbReference type="Pfam" id="PF01909"/>
    </source>
</evidence>
<sequence>MQPVDGAGEIPEQAQAASETLRGLFGDALRAVYLHGSAVSGGLRPGSDVDLLAVLDRPMAEAERESLLSALLRLSGRHPAPRGGPRCIEVMVFLTADLAAADYPARVEFLYGEWLRQAFAAGQRPVPVRDPENTLVLAQARRQARPLIGPAAGTLLPDIPAGQVRRAMRDALPALLAGLEDDARNVLLTLARMWRTAETGAFVAKGDAAAWAAARMPAGEAETLAAARAAYLGGTADERADRQAAVRATAAYLQRRVTALL</sequence>
<keyword evidence="9" id="KW-0548">Nucleotidyltransferase</keyword>
<name>A0ABV7DEP2_9HYPH</name>
<dbReference type="Pfam" id="PF13427">
    <property type="entry name" value="AadA_C"/>
    <property type="match status" value="1"/>
</dbReference>
<feature type="domain" description="Polymerase nucleotidyl transferase" evidence="7">
    <location>
        <begin position="30"/>
        <end position="76"/>
    </location>
</feature>
<proteinExistence type="predicted"/>
<dbReference type="EC" id="2.7.7.47" evidence="3"/>
<evidence type="ECO:0000256" key="1">
    <source>
        <dbReference type="ARBA" id="ARBA00022679"/>
    </source>
</evidence>
<evidence type="ECO:0000259" key="8">
    <source>
        <dbReference type="Pfam" id="PF13427"/>
    </source>
</evidence>
<comment type="caution">
    <text evidence="9">The sequence shown here is derived from an EMBL/GenBank/DDBJ whole genome shotgun (WGS) entry which is preliminary data.</text>
</comment>
<dbReference type="RefSeq" id="WP_257314238.1">
    <property type="nucleotide sequence ID" value="NZ_JANFDG010000006.1"/>
</dbReference>
<accession>A0ABV7DEP2</accession>
<protein>
    <recommendedName>
        <fullName evidence="4">Aminoglycoside (3'') (9) adenylyltransferase</fullName>
        <ecNumber evidence="3">2.7.7.47</ecNumber>
    </recommendedName>
</protein>
<dbReference type="Gene3D" id="3.30.460.10">
    <property type="entry name" value="Beta Polymerase, domain 2"/>
    <property type="match status" value="1"/>
</dbReference>
<dbReference type="SUPFAM" id="SSF81301">
    <property type="entry name" value="Nucleotidyltransferase"/>
    <property type="match status" value="1"/>
</dbReference>
<dbReference type="PIRSF" id="PIRSF000819">
    <property type="entry name" value="Streptomycin_3-adenylyltransf"/>
    <property type="match status" value="1"/>
</dbReference>
<gene>
    <name evidence="9" type="ORF">ACFOHH_07685</name>
</gene>
<evidence type="ECO:0000256" key="3">
    <source>
        <dbReference type="ARBA" id="ARBA00035126"/>
    </source>
</evidence>
<evidence type="ECO:0000256" key="2">
    <source>
        <dbReference type="ARBA" id="ARBA00023251"/>
    </source>
</evidence>
<keyword evidence="10" id="KW-1185">Reference proteome</keyword>
<evidence type="ECO:0000256" key="5">
    <source>
        <dbReference type="ARBA" id="ARBA00047831"/>
    </source>
</evidence>
<dbReference type="InterPro" id="IPR024172">
    <property type="entry name" value="AadA/Aad9"/>
</dbReference>
<dbReference type="Proteomes" id="UP001595377">
    <property type="component" value="Unassembled WGS sequence"/>
</dbReference>
<keyword evidence="1" id="KW-0808">Transferase</keyword>
<evidence type="ECO:0000313" key="10">
    <source>
        <dbReference type="Proteomes" id="UP001595377"/>
    </source>
</evidence>
<feature type="domain" description="Adenylyltransferase AadA C-terminal" evidence="8">
    <location>
        <begin position="154"/>
        <end position="254"/>
    </location>
</feature>
<dbReference type="EMBL" id="JBHRSP010000012">
    <property type="protein sequence ID" value="MFC3072978.1"/>
    <property type="molecule type" value="Genomic_DNA"/>
</dbReference>
<dbReference type="Pfam" id="PF01909">
    <property type="entry name" value="NTP_transf_2"/>
    <property type="match status" value="1"/>
</dbReference>
<dbReference type="InterPro" id="IPR043519">
    <property type="entry name" value="NT_sf"/>
</dbReference>
<comment type="catalytic activity">
    <reaction evidence="6">
        <text>streptomycin + ATP = 3''-O-adenylylstreptomycin + diphosphate</text>
        <dbReference type="Rhea" id="RHEA:20245"/>
        <dbReference type="ChEBI" id="CHEBI:30616"/>
        <dbReference type="ChEBI" id="CHEBI:33019"/>
        <dbReference type="ChEBI" id="CHEBI:58007"/>
        <dbReference type="ChEBI" id="CHEBI:58605"/>
        <dbReference type="EC" id="2.7.7.47"/>
    </reaction>
</comment>
<dbReference type="InterPro" id="IPR025184">
    <property type="entry name" value="AadA_C"/>
</dbReference>